<accession>A0ABY4WQ42</accession>
<feature type="transmembrane region" description="Helical" evidence="1">
    <location>
        <begin position="38"/>
        <end position="57"/>
    </location>
</feature>
<organism evidence="2 3">
    <name type="scientific">Grimontia kaedaensis</name>
    <dbReference type="NCBI Taxonomy" id="2872157"/>
    <lineage>
        <taxon>Bacteria</taxon>
        <taxon>Pseudomonadati</taxon>
        <taxon>Pseudomonadota</taxon>
        <taxon>Gammaproteobacteria</taxon>
        <taxon>Vibrionales</taxon>
        <taxon>Vibrionaceae</taxon>
        <taxon>Grimontia</taxon>
    </lineage>
</organism>
<keyword evidence="1" id="KW-0472">Membrane</keyword>
<keyword evidence="3" id="KW-1185">Reference proteome</keyword>
<dbReference type="Proteomes" id="UP001056255">
    <property type="component" value="Chromosome I"/>
</dbReference>
<name>A0ABY4WQ42_9GAMM</name>
<proteinExistence type="predicted"/>
<evidence type="ECO:0000313" key="3">
    <source>
        <dbReference type="Proteomes" id="UP001056255"/>
    </source>
</evidence>
<keyword evidence="1" id="KW-1133">Transmembrane helix</keyword>
<gene>
    <name evidence="2" type="ORF">K6Q96_10225</name>
</gene>
<protein>
    <submittedName>
        <fullName evidence="2">Uncharacterized protein</fullName>
    </submittedName>
</protein>
<reference evidence="2" key="1">
    <citation type="submission" date="2021-08" db="EMBL/GenBank/DDBJ databases">
        <authorList>
            <person name="Sakaguchi M."/>
            <person name="Kikuchi T."/>
            <person name="Urbanczyk H."/>
        </authorList>
    </citation>
    <scope>NUCLEOTIDE SEQUENCE</scope>
    <source>
        <strain evidence="2">020920N</strain>
    </source>
</reference>
<feature type="transmembrane region" description="Helical" evidence="1">
    <location>
        <begin position="118"/>
        <end position="143"/>
    </location>
</feature>
<evidence type="ECO:0000313" key="2">
    <source>
        <dbReference type="EMBL" id="USH01302.1"/>
    </source>
</evidence>
<dbReference type="RefSeq" id="WP_251875512.1">
    <property type="nucleotide sequence ID" value="NZ_CP082275.1"/>
</dbReference>
<sequence>MAHFFIETQWFRRFNQFGLVNARYSNVSYWSVMRVSKSQFVIAMSVGLIMFYLAYHARFPYYTFAIVKTYALISLFILFVLGFIILLKVFEGKSKEPSGFDRLKKLFFDGEFVELSKFIVGVIIFSAFGAYFLFALIFSIPAIPTKFFSDSRDVLDVRCVDVGNSRSKGLYSVLQVPNEGEWSLYDYGHLCPKRNRSCKATVKVGVSGYYLESINCS</sequence>
<keyword evidence="1" id="KW-0812">Transmembrane</keyword>
<evidence type="ECO:0000256" key="1">
    <source>
        <dbReference type="SAM" id="Phobius"/>
    </source>
</evidence>
<feature type="transmembrane region" description="Helical" evidence="1">
    <location>
        <begin position="69"/>
        <end position="90"/>
    </location>
</feature>
<dbReference type="EMBL" id="CP082275">
    <property type="protein sequence ID" value="USH01302.1"/>
    <property type="molecule type" value="Genomic_DNA"/>
</dbReference>